<proteinExistence type="predicted"/>
<keyword evidence="1" id="KW-0812">Transmembrane</keyword>
<evidence type="ECO:0000313" key="2">
    <source>
        <dbReference type="EMBL" id="GGD24694.1"/>
    </source>
</evidence>
<evidence type="ECO:0000256" key="1">
    <source>
        <dbReference type="SAM" id="Phobius"/>
    </source>
</evidence>
<dbReference type="EMBL" id="BMIN01000020">
    <property type="protein sequence ID" value="GGD24694.1"/>
    <property type="molecule type" value="Genomic_DNA"/>
</dbReference>
<feature type="transmembrane region" description="Helical" evidence="1">
    <location>
        <begin position="30"/>
        <end position="50"/>
    </location>
</feature>
<keyword evidence="1" id="KW-1133">Transmembrane helix</keyword>
<name>A0ABQ1QE81_9BACI</name>
<dbReference type="Proteomes" id="UP000642571">
    <property type="component" value="Unassembled WGS sequence"/>
</dbReference>
<dbReference type="RefSeq" id="WP_188655718.1">
    <property type="nucleotide sequence ID" value="NZ_BMIN01000020.1"/>
</dbReference>
<keyword evidence="1" id="KW-0472">Membrane</keyword>
<gene>
    <name evidence="2" type="ORF">GCM10011389_35570</name>
</gene>
<comment type="caution">
    <text evidence="2">The sequence shown here is derived from an EMBL/GenBank/DDBJ whole genome shotgun (WGS) entry which is preliminary data.</text>
</comment>
<reference evidence="3" key="1">
    <citation type="journal article" date="2019" name="Int. J. Syst. Evol. Microbiol.">
        <title>The Global Catalogue of Microorganisms (GCM) 10K type strain sequencing project: providing services to taxonomists for standard genome sequencing and annotation.</title>
        <authorList>
            <consortium name="The Broad Institute Genomics Platform"/>
            <consortium name="The Broad Institute Genome Sequencing Center for Infectious Disease"/>
            <person name="Wu L."/>
            <person name="Ma J."/>
        </authorList>
    </citation>
    <scope>NUCLEOTIDE SEQUENCE [LARGE SCALE GENOMIC DNA]</scope>
    <source>
        <strain evidence="3">CGMCC 1.15353</strain>
    </source>
</reference>
<protein>
    <submittedName>
        <fullName evidence="2">Uncharacterized protein</fullName>
    </submittedName>
</protein>
<keyword evidence="3" id="KW-1185">Reference proteome</keyword>
<accession>A0ABQ1QE81</accession>
<sequence>MKWYEWVDLGALTILATLMLLYSQNLITDHAVTLVAAPVMFYIMIISKSVRKRLRRKNRL</sequence>
<evidence type="ECO:0000313" key="3">
    <source>
        <dbReference type="Proteomes" id="UP000642571"/>
    </source>
</evidence>
<organism evidence="2 3">
    <name type="scientific">Pontibacillus salipaludis</name>
    <dbReference type="NCBI Taxonomy" id="1697394"/>
    <lineage>
        <taxon>Bacteria</taxon>
        <taxon>Bacillati</taxon>
        <taxon>Bacillota</taxon>
        <taxon>Bacilli</taxon>
        <taxon>Bacillales</taxon>
        <taxon>Bacillaceae</taxon>
        <taxon>Pontibacillus</taxon>
    </lineage>
</organism>